<reference evidence="3" key="1">
    <citation type="journal article" date="2017" name="Genome Biol.">
        <title>Comparative genomics reveals high biological diversity and specific adaptations in the industrially and medically important fungal genus Aspergillus.</title>
        <authorList>
            <person name="de Vries R.P."/>
            <person name="Riley R."/>
            <person name="Wiebenga A."/>
            <person name="Aguilar-Osorio G."/>
            <person name="Amillis S."/>
            <person name="Uchima C.A."/>
            <person name="Anderluh G."/>
            <person name="Asadollahi M."/>
            <person name="Askin M."/>
            <person name="Barry K."/>
            <person name="Battaglia E."/>
            <person name="Bayram O."/>
            <person name="Benocci T."/>
            <person name="Braus-Stromeyer S.A."/>
            <person name="Caldana C."/>
            <person name="Canovas D."/>
            <person name="Cerqueira G.C."/>
            <person name="Chen F."/>
            <person name="Chen W."/>
            <person name="Choi C."/>
            <person name="Clum A."/>
            <person name="Dos Santos R.A."/>
            <person name="Damasio A.R."/>
            <person name="Diallinas G."/>
            <person name="Emri T."/>
            <person name="Fekete E."/>
            <person name="Flipphi M."/>
            <person name="Freyberg S."/>
            <person name="Gallo A."/>
            <person name="Gournas C."/>
            <person name="Habgood R."/>
            <person name="Hainaut M."/>
            <person name="Harispe M.L."/>
            <person name="Henrissat B."/>
            <person name="Hilden K.S."/>
            <person name="Hope R."/>
            <person name="Hossain A."/>
            <person name="Karabika E."/>
            <person name="Karaffa L."/>
            <person name="Karanyi Z."/>
            <person name="Krasevec N."/>
            <person name="Kuo A."/>
            <person name="Kusch H."/>
            <person name="LaButti K."/>
            <person name="Lagendijk E.L."/>
            <person name="Lapidus A."/>
            <person name="Levasseur A."/>
            <person name="Lindquist E."/>
            <person name="Lipzen A."/>
            <person name="Logrieco A.F."/>
            <person name="MacCabe A."/>
            <person name="Maekelae M.R."/>
            <person name="Malavazi I."/>
            <person name="Melin P."/>
            <person name="Meyer V."/>
            <person name="Mielnichuk N."/>
            <person name="Miskei M."/>
            <person name="Molnar A.P."/>
            <person name="Mule G."/>
            <person name="Ngan C.Y."/>
            <person name="Orejas M."/>
            <person name="Orosz E."/>
            <person name="Ouedraogo J.P."/>
            <person name="Overkamp K.M."/>
            <person name="Park H.-S."/>
            <person name="Perrone G."/>
            <person name="Piumi F."/>
            <person name="Punt P.J."/>
            <person name="Ram A.F."/>
            <person name="Ramon A."/>
            <person name="Rauscher S."/>
            <person name="Record E."/>
            <person name="Riano-Pachon D.M."/>
            <person name="Robert V."/>
            <person name="Roehrig J."/>
            <person name="Ruller R."/>
            <person name="Salamov A."/>
            <person name="Salih N.S."/>
            <person name="Samson R.A."/>
            <person name="Sandor E."/>
            <person name="Sanguinetti M."/>
            <person name="Schuetze T."/>
            <person name="Sepcic K."/>
            <person name="Shelest E."/>
            <person name="Sherlock G."/>
            <person name="Sophianopoulou V."/>
            <person name="Squina F.M."/>
            <person name="Sun H."/>
            <person name="Susca A."/>
            <person name="Todd R.B."/>
            <person name="Tsang A."/>
            <person name="Unkles S.E."/>
            <person name="van de Wiele N."/>
            <person name="van Rossen-Uffink D."/>
            <person name="Oliveira J.V."/>
            <person name="Vesth T.C."/>
            <person name="Visser J."/>
            <person name="Yu J.-H."/>
            <person name="Zhou M."/>
            <person name="Andersen M.R."/>
            <person name="Archer D.B."/>
            <person name="Baker S.E."/>
            <person name="Benoit I."/>
            <person name="Brakhage A.A."/>
            <person name="Braus G.H."/>
            <person name="Fischer R."/>
            <person name="Frisvad J.C."/>
            <person name="Goldman G.H."/>
            <person name="Houbraken J."/>
            <person name="Oakley B."/>
            <person name="Pocsi I."/>
            <person name="Scazzocchio C."/>
            <person name="Seiboth B."/>
            <person name="vanKuyk P.A."/>
            <person name="Wortman J."/>
            <person name="Dyer P.S."/>
            <person name="Grigoriev I.V."/>
        </authorList>
    </citation>
    <scope>NUCLEOTIDE SEQUENCE [LARGE SCALE GENOMIC DNA]</scope>
    <source>
        <strain evidence="3">CBS 516.65</strain>
    </source>
</reference>
<dbReference type="RefSeq" id="XP_022405553.1">
    <property type="nucleotide sequence ID" value="XM_022549786.1"/>
</dbReference>
<evidence type="ECO:0000313" key="3">
    <source>
        <dbReference type="Proteomes" id="UP000184300"/>
    </source>
</evidence>
<organism evidence="2 3">
    <name type="scientific">Aspergillus glaucus CBS 516.65</name>
    <dbReference type="NCBI Taxonomy" id="1160497"/>
    <lineage>
        <taxon>Eukaryota</taxon>
        <taxon>Fungi</taxon>
        <taxon>Dikarya</taxon>
        <taxon>Ascomycota</taxon>
        <taxon>Pezizomycotina</taxon>
        <taxon>Eurotiomycetes</taxon>
        <taxon>Eurotiomycetidae</taxon>
        <taxon>Eurotiales</taxon>
        <taxon>Aspergillaceae</taxon>
        <taxon>Aspergillus</taxon>
        <taxon>Aspergillus subgen. Aspergillus</taxon>
    </lineage>
</organism>
<proteinExistence type="predicted"/>
<dbReference type="AlphaFoldDB" id="A0A1L9VYD4"/>
<dbReference type="EMBL" id="KV878889">
    <property type="protein sequence ID" value="OJJ88877.1"/>
    <property type="molecule type" value="Genomic_DNA"/>
</dbReference>
<feature type="compositionally biased region" description="Basic and acidic residues" evidence="1">
    <location>
        <begin position="12"/>
        <end position="23"/>
    </location>
</feature>
<dbReference type="Proteomes" id="UP000184300">
    <property type="component" value="Unassembled WGS sequence"/>
</dbReference>
<gene>
    <name evidence="2" type="ORF">ASPGLDRAFT_752868</name>
</gene>
<keyword evidence="3" id="KW-1185">Reference proteome</keyword>
<protein>
    <submittedName>
        <fullName evidence="2">Uncharacterized protein</fullName>
    </submittedName>
</protein>
<evidence type="ECO:0000313" key="2">
    <source>
        <dbReference type="EMBL" id="OJJ88877.1"/>
    </source>
</evidence>
<sequence length="194" mass="20841">MPTNKPILIKTRAKEAKKGKQELASRLNGGTKYTASRPSETDCGPSHSRHCPLLITLENSPTGQGAQEKESIANAGAIRIIIGVTSGTVPRENIGHQLRADSNSQSFLFSVCTYHGARRGGDGLAAAMTCPCGVRQAPIMFPVRATAMVPRGLDNVVDQIVSSMHHEHPDLRPFPESALAYRSQCTVEVEVLTP</sequence>
<dbReference type="GeneID" id="34466046"/>
<dbReference type="VEuPathDB" id="FungiDB:ASPGLDRAFT_752868"/>
<evidence type="ECO:0000256" key="1">
    <source>
        <dbReference type="SAM" id="MobiDB-lite"/>
    </source>
</evidence>
<accession>A0A1L9VYD4</accession>
<feature type="region of interest" description="Disordered" evidence="1">
    <location>
        <begin position="1"/>
        <end position="46"/>
    </location>
</feature>
<name>A0A1L9VYD4_ASPGL</name>